<feature type="domain" description="SUI1" evidence="5">
    <location>
        <begin position="69"/>
        <end position="127"/>
    </location>
</feature>
<dbReference type="CDD" id="cd11567">
    <property type="entry name" value="YciH_like"/>
    <property type="match status" value="1"/>
</dbReference>
<accession>A0A510PG78</accession>
<feature type="region of interest" description="Disordered" evidence="4">
    <location>
        <begin position="1"/>
        <end position="21"/>
    </location>
</feature>
<evidence type="ECO:0000259" key="5">
    <source>
        <dbReference type="PROSITE" id="PS50296"/>
    </source>
</evidence>
<dbReference type="AlphaFoldDB" id="A0A510PG78"/>
<sequence>VKWPGDKGSPNPNPQTHYDNCYMSKSKEKNRIAYQEFGDKSNSQAFERSIPELPPNQQNLRVQTSRSGRGGKTVTIVTGFQCQTETLTKLLKQLKTACGTGGTVKENAIEIQGDHRQKILQILIESGYKAKISGG</sequence>
<comment type="caution">
    <text evidence="6">The sequence shown here is derived from an EMBL/GenBank/DDBJ whole genome shotgun (WGS) entry which is preliminary data.</text>
</comment>
<protein>
    <submittedName>
        <fullName evidence="6">Translation initiation factor</fullName>
    </submittedName>
</protein>
<keyword evidence="6" id="KW-0396">Initiation factor</keyword>
<evidence type="ECO:0000313" key="7">
    <source>
        <dbReference type="Proteomes" id="UP000321223"/>
    </source>
</evidence>
<evidence type="ECO:0000256" key="4">
    <source>
        <dbReference type="SAM" id="MobiDB-lite"/>
    </source>
</evidence>
<dbReference type="GO" id="GO:0006417">
    <property type="term" value="P:regulation of translation"/>
    <property type="evidence" value="ECO:0007669"/>
    <property type="project" value="UniProtKB-KW"/>
</dbReference>
<name>A0A510PG78_MICAE</name>
<dbReference type="EMBL" id="BHVU01000060">
    <property type="protein sequence ID" value="GCA92751.1"/>
    <property type="molecule type" value="Genomic_DNA"/>
</dbReference>
<dbReference type="SUPFAM" id="SSF55159">
    <property type="entry name" value="eIF1-like"/>
    <property type="match status" value="1"/>
</dbReference>
<dbReference type="GO" id="GO:0001731">
    <property type="term" value="P:formation of translation preinitiation complex"/>
    <property type="evidence" value="ECO:0007669"/>
    <property type="project" value="TreeGrafter"/>
</dbReference>
<organism evidence="6 7">
    <name type="scientific">Microcystis aeruginosa 11-30S32</name>
    <dbReference type="NCBI Taxonomy" id="2358142"/>
    <lineage>
        <taxon>Bacteria</taxon>
        <taxon>Bacillati</taxon>
        <taxon>Cyanobacteriota</taxon>
        <taxon>Cyanophyceae</taxon>
        <taxon>Oscillatoriophycideae</taxon>
        <taxon>Chroococcales</taxon>
        <taxon>Microcystaceae</taxon>
        <taxon>Microcystis</taxon>
    </lineage>
</organism>
<dbReference type="GO" id="GO:0003729">
    <property type="term" value="F:mRNA binding"/>
    <property type="evidence" value="ECO:0007669"/>
    <property type="project" value="TreeGrafter"/>
</dbReference>
<proteinExistence type="inferred from homology"/>
<keyword evidence="2" id="KW-0810">Translation regulation</keyword>
<keyword evidence="3" id="KW-0648">Protein biosynthesis</keyword>
<dbReference type="GO" id="GO:0003743">
    <property type="term" value="F:translation initiation factor activity"/>
    <property type="evidence" value="ECO:0007669"/>
    <property type="project" value="UniProtKB-KW"/>
</dbReference>
<dbReference type="InterPro" id="IPR005872">
    <property type="entry name" value="SUI1_arc_bac"/>
</dbReference>
<evidence type="ECO:0000256" key="2">
    <source>
        <dbReference type="ARBA" id="ARBA00022845"/>
    </source>
</evidence>
<feature type="non-terminal residue" evidence="6">
    <location>
        <position position="1"/>
    </location>
</feature>
<dbReference type="InterPro" id="IPR050318">
    <property type="entry name" value="DENR/SUI1_TIF"/>
</dbReference>
<dbReference type="PANTHER" id="PTHR12789">
    <property type="entry name" value="DENSITY-REGULATED PROTEIN HOMOLOG"/>
    <property type="match status" value="1"/>
</dbReference>
<dbReference type="PROSITE" id="PS50296">
    <property type="entry name" value="SUI1"/>
    <property type="match status" value="1"/>
</dbReference>
<evidence type="ECO:0000256" key="1">
    <source>
        <dbReference type="ARBA" id="ARBA00005422"/>
    </source>
</evidence>
<dbReference type="InterPro" id="IPR036877">
    <property type="entry name" value="SUI1_dom_sf"/>
</dbReference>
<evidence type="ECO:0000256" key="3">
    <source>
        <dbReference type="ARBA" id="ARBA00022917"/>
    </source>
</evidence>
<reference evidence="6 7" key="1">
    <citation type="journal article" date="2019" name="Appl. Environ. Microbiol.">
        <title>Co-occurrence of broad and narrow host-range viruses infecting the toxic bloom-forming cyanobacterium Microcystis aeruginosa.</title>
        <authorList>
            <person name="Morimoto D."/>
            <person name="Tominaga K."/>
            <person name="Nishimura Y."/>
            <person name="Yoshida N."/>
            <person name="Kimura S."/>
            <person name="Sako Y."/>
            <person name="Yoshida T."/>
        </authorList>
    </citation>
    <scope>NUCLEOTIDE SEQUENCE [LARGE SCALE GENOMIC DNA]</scope>
    <source>
        <strain evidence="6 7">11-30S32</strain>
    </source>
</reference>
<dbReference type="InterPro" id="IPR001950">
    <property type="entry name" value="SUI1"/>
</dbReference>
<dbReference type="Proteomes" id="UP000321223">
    <property type="component" value="Unassembled WGS sequence"/>
</dbReference>
<dbReference type="NCBIfam" id="NF005669">
    <property type="entry name" value="PRK07451.1"/>
    <property type="match status" value="1"/>
</dbReference>
<dbReference type="PANTHER" id="PTHR12789:SF0">
    <property type="entry name" value="DENSITY-REGULATED PROTEIN"/>
    <property type="match status" value="1"/>
</dbReference>
<gene>
    <name evidence="6" type="ORF">MAE30S32_14030</name>
</gene>
<dbReference type="GO" id="GO:0002188">
    <property type="term" value="P:translation reinitiation"/>
    <property type="evidence" value="ECO:0007669"/>
    <property type="project" value="TreeGrafter"/>
</dbReference>
<evidence type="ECO:0000313" key="6">
    <source>
        <dbReference type="EMBL" id="GCA92751.1"/>
    </source>
</evidence>
<dbReference type="PIRSF" id="PIRSF037511">
    <property type="entry name" value="Transl_init_SUI1_pro"/>
    <property type="match status" value="1"/>
</dbReference>
<dbReference type="Pfam" id="PF01253">
    <property type="entry name" value="SUI1"/>
    <property type="match status" value="1"/>
</dbReference>
<dbReference type="Gene3D" id="3.30.780.10">
    <property type="entry name" value="SUI1-like domain"/>
    <property type="match status" value="1"/>
</dbReference>
<comment type="similarity">
    <text evidence="1">Belongs to the SUI1 family.</text>
</comment>